<accession>A0ABN7HJ50</accession>
<reference evidence="1 2" key="1">
    <citation type="submission" date="2020-10" db="EMBL/GenBank/DDBJ databases">
        <authorList>
            <person name="Peeters C."/>
        </authorList>
    </citation>
    <scope>NUCLEOTIDE SEQUENCE [LARGE SCALE GENOMIC DNA]</scope>
    <source>
        <strain evidence="1 2">LMG 28140</strain>
    </source>
</reference>
<dbReference type="RefSeq" id="WP_201640961.1">
    <property type="nucleotide sequence ID" value="NZ_CAJHCP010000002.1"/>
</dbReference>
<gene>
    <name evidence="1" type="ORF">LMG28140_00738</name>
</gene>
<dbReference type="Proteomes" id="UP000598032">
    <property type="component" value="Unassembled WGS sequence"/>
</dbReference>
<dbReference type="EMBL" id="CAJHCP010000002">
    <property type="protein sequence ID" value="CAD6516226.1"/>
    <property type="molecule type" value="Genomic_DNA"/>
</dbReference>
<keyword evidence="2" id="KW-1185">Reference proteome</keyword>
<comment type="caution">
    <text evidence="1">The sequence shown here is derived from an EMBL/GenBank/DDBJ whole genome shotgun (WGS) entry which is preliminary data.</text>
</comment>
<proteinExistence type="predicted"/>
<sequence length="67" mass="7502">MTKNNFSDRDALTPADREIISQGLNALLRERSVAYEIAVRVALSRGQTQPNVSDFGLPDILRLSRMI</sequence>
<organism evidence="1 2">
    <name type="scientific">Paraburkholderia metrosideri</name>
    <dbReference type="NCBI Taxonomy" id="580937"/>
    <lineage>
        <taxon>Bacteria</taxon>
        <taxon>Pseudomonadati</taxon>
        <taxon>Pseudomonadota</taxon>
        <taxon>Betaproteobacteria</taxon>
        <taxon>Burkholderiales</taxon>
        <taxon>Burkholderiaceae</taxon>
        <taxon>Paraburkholderia</taxon>
    </lineage>
</organism>
<name>A0ABN7HJ50_9BURK</name>
<protein>
    <submittedName>
        <fullName evidence="1">Uncharacterized protein</fullName>
    </submittedName>
</protein>
<evidence type="ECO:0000313" key="1">
    <source>
        <dbReference type="EMBL" id="CAD6516226.1"/>
    </source>
</evidence>
<evidence type="ECO:0000313" key="2">
    <source>
        <dbReference type="Proteomes" id="UP000598032"/>
    </source>
</evidence>